<dbReference type="InterPro" id="IPR036291">
    <property type="entry name" value="NAD(P)-bd_dom_sf"/>
</dbReference>
<dbReference type="GO" id="GO:0005737">
    <property type="term" value="C:cytoplasm"/>
    <property type="evidence" value="ECO:0007669"/>
    <property type="project" value="UniProtKB-SubCell"/>
</dbReference>
<evidence type="ECO:0000313" key="9">
    <source>
        <dbReference type="Proteomes" id="UP000326598"/>
    </source>
</evidence>
<dbReference type="InterPro" id="IPR020843">
    <property type="entry name" value="ER"/>
</dbReference>
<organism evidence="8 9">
    <name type="scientific">Streptomyces coeruleorubidus</name>
    <dbReference type="NCBI Taxonomy" id="116188"/>
    <lineage>
        <taxon>Bacteria</taxon>
        <taxon>Bacillati</taxon>
        <taxon>Actinomycetota</taxon>
        <taxon>Actinomycetes</taxon>
        <taxon>Kitasatosporales</taxon>
        <taxon>Streptomycetaceae</taxon>
        <taxon>Streptomyces</taxon>
    </lineage>
</organism>
<evidence type="ECO:0000256" key="1">
    <source>
        <dbReference type="ARBA" id="ARBA00004496"/>
    </source>
</evidence>
<dbReference type="Gene3D" id="3.40.50.720">
    <property type="entry name" value="NAD(P)-binding Rossmann-like Domain"/>
    <property type="match status" value="1"/>
</dbReference>
<dbReference type="SUPFAM" id="SSF50129">
    <property type="entry name" value="GroES-like"/>
    <property type="match status" value="1"/>
</dbReference>
<dbReference type="PANTHER" id="PTHR44154">
    <property type="entry name" value="QUINONE OXIDOREDUCTASE"/>
    <property type="match status" value="1"/>
</dbReference>
<feature type="domain" description="Enoyl reductase (ER)" evidence="7">
    <location>
        <begin position="66"/>
        <end position="360"/>
    </location>
</feature>
<gene>
    <name evidence="8" type="ORF">CP976_12940</name>
</gene>
<dbReference type="GO" id="GO:0016491">
    <property type="term" value="F:oxidoreductase activity"/>
    <property type="evidence" value="ECO:0007669"/>
    <property type="project" value="InterPro"/>
</dbReference>
<dbReference type="EMBL" id="CP023694">
    <property type="protein sequence ID" value="QEV24987.1"/>
    <property type="molecule type" value="Genomic_DNA"/>
</dbReference>
<feature type="region of interest" description="Disordered" evidence="6">
    <location>
        <begin position="1"/>
        <end position="45"/>
    </location>
</feature>
<dbReference type="GO" id="GO:0008270">
    <property type="term" value="F:zinc ion binding"/>
    <property type="evidence" value="ECO:0007669"/>
    <property type="project" value="InterPro"/>
</dbReference>
<dbReference type="KEGG" id="scoe:CP976_12940"/>
<dbReference type="GO" id="GO:0003723">
    <property type="term" value="F:RNA binding"/>
    <property type="evidence" value="ECO:0007669"/>
    <property type="project" value="UniProtKB-KW"/>
</dbReference>
<dbReference type="PROSITE" id="PS01162">
    <property type="entry name" value="QOR_ZETA_CRYSTAL"/>
    <property type="match status" value="1"/>
</dbReference>
<evidence type="ECO:0000313" key="8">
    <source>
        <dbReference type="EMBL" id="QEV24987.1"/>
    </source>
</evidence>
<sequence>MRLGRRSAGGYPRTAAPCVRQPRGRGRPVSHFGARGRRRPFQEVHPEPLPDIRRLSVLAARYHRYGGPEVLSVEEADEPHAGPGQVRISVRATGVTPADWYLRSGMLKEMASLRFPHIPGMDAAGVVDEVGEGVTGTAVGDAVFGLVPLARLGGAAARYAVLEAWAHKPRAWSFETAGGAAGNVETATRVLDALGAAEGMTLLIEGAAGGAGTMTAQLARARGLTVIGTASERNHDFLDGLGVTPVTYGPGLADRVAPLAPRGVDVVLDAAGKGSLPDLVAIAKDPHRVVTIADFDAARHGVRLTRSGVGEPGWSGLPHAASLADEGRLTVPVHRVFPLRDIAAAHEESATGHARGKIVVTVP</sequence>
<dbReference type="Pfam" id="PF13602">
    <property type="entry name" value="ADH_zinc_N_2"/>
    <property type="match status" value="1"/>
</dbReference>
<evidence type="ECO:0000256" key="4">
    <source>
        <dbReference type="ARBA" id="ARBA00022857"/>
    </source>
</evidence>
<dbReference type="PANTHER" id="PTHR44154:SF1">
    <property type="entry name" value="QUINONE OXIDOREDUCTASE"/>
    <property type="match status" value="1"/>
</dbReference>
<dbReference type="Pfam" id="PF08240">
    <property type="entry name" value="ADH_N"/>
    <property type="match status" value="1"/>
</dbReference>
<dbReference type="Gene3D" id="3.90.180.10">
    <property type="entry name" value="Medium-chain alcohol dehydrogenases, catalytic domain"/>
    <property type="match status" value="1"/>
</dbReference>
<comment type="subunit">
    <text evidence="2">Homotetramer.</text>
</comment>
<dbReference type="Proteomes" id="UP000326598">
    <property type="component" value="Chromosome"/>
</dbReference>
<feature type="compositionally biased region" description="Basic residues" evidence="6">
    <location>
        <begin position="22"/>
        <end position="39"/>
    </location>
</feature>
<evidence type="ECO:0000256" key="2">
    <source>
        <dbReference type="ARBA" id="ARBA00011881"/>
    </source>
</evidence>
<dbReference type="CDD" id="cd05289">
    <property type="entry name" value="MDR_like_2"/>
    <property type="match status" value="1"/>
</dbReference>
<proteinExistence type="predicted"/>
<dbReference type="InterPro" id="IPR002364">
    <property type="entry name" value="Quin_OxRdtase/zeta-crystal_CS"/>
</dbReference>
<name>A0A5J6I7X4_STRC4</name>
<keyword evidence="3" id="KW-0963">Cytoplasm</keyword>
<dbReference type="InterPro" id="IPR011032">
    <property type="entry name" value="GroES-like_sf"/>
</dbReference>
<dbReference type="InterPro" id="IPR013154">
    <property type="entry name" value="ADH-like_N"/>
</dbReference>
<evidence type="ECO:0000259" key="7">
    <source>
        <dbReference type="SMART" id="SM00829"/>
    </source>
</evidence>
<keyword evidence="5" id="KW-0694">RNA-binding</keyword>
<keyword evidence="4" id="KW-0521">NADP</keyword>
<dbReference type="InterPro" id="IPR051603">
    <property type="entry name" value="Zinc-ADH_QOR/CCCR"/>
</dbReference>
<dbReference type="SUPFAM" id="SSF51735">
    <property type="entry name" value="NAD(P)-binding Rossmann-fold domains"/>
    <property type="match status" value="1"/>
</dbReference>
<evidence type="ECO:0000256" key="6">
    <source>
        <dbReference type="SAM" id="MobiDB-lite"/>
    </source>
</evidence>
<reference evidence="8 9" key="1">
    <citation type="submission" date="2017-09" db="EMBL/GenBank/DDBJ databases">
        <authorList>
            <person name="Lee N."/>
            <person name="Cho B.-K."/>
        </authorList>
    </citation>
    <scope>NUCLEOTIDE SEQUENCE [LARGE SCALE GENOMIC DNA]</scope>
    <source>
        <strain evidence="8 9">ATCC 13740</strain>
    </source>
</reference>
<evidence type="ECO:0000256" key="3">
    <source>
        <dbReference type="ARBA" id="ARBA00022490"/>
    </source>
</evidence>
<dbReference type="AlphaFoldDB" id="A0A5J6I7X4"/>
<comment type="subcellular location">
    <subcellularLocation>
        <location evidence="1">Cytoplasm</location>
    </subcellularLocation>
</comment>
<evidence type="ECO:0000256" key="5">
    <source>
        <dbReference type="ARBA" id="ARBA00022884"/>
    </source>
</evidence>
<accession>A0A5J6I7X4</accession>
<dbReference type="SMART" id="SM00829">
    <property type="entry name" value="PKS_ER"/>
    <property type="match status" value="1"/>
</dbReference>
<protein>
    <submittedName>
        <fullName evidence="8">NADP-dependent oxidoreductase</fullName>
    </submittedName>
</protein>